<dbReference type="GO" id="GO:0051537">
    <property type="term" value="F:2 iron, 2 sulfur cluster binding"/>
    <property type="evidence" value="ECO:0007669"/>
    <property type="project" value="UniProtKB-KW"/>
</dbReference>
<comment type="cofactor">
    <cofactor evidence="6">
        <name>[2Fe-2S] cluster</name>
        <dbReference type="ChEBI" id="CHEBI:190135"/>
    </cofactor>
</comment>
<dbReference type="PANTHER" id="PTHR23426">
    <property type="entry name" value="FERREDOXIN/ADRENODOXIN"/>
    <property type="match status" value="1"/>
</dbReference>
<comment type="caution">
    <text evidence="8">The sequence shown here is derived from an EMBL/GenBank/DDBJ whole genome shotgun (WGS) entry which is preliminary data.</text>
</comment>
<proteinExistence type="inferred from homology"/>
<evidence type="ECO:0000256" key="6">
    <source>
        <dbReference type="ARBA" id="ARBA00034078"/>
    </source>
</evidence>
<dbReference type="GO" id="GO:0009055">
    <property type="term" value="F:electron transfer activity"/>
    <property type="evidence" value="ECO:0007669"/>
    <property type="project" value="TreeGrafter"/>
</dbReference>
<accession>A0A0R3NBS2</accession>
<keyword evidence="5" id="KW-0411">Iron-sulfur</keyword>
<dbReference type="GO" id="GO:0140647">
    <property type="term" value="P:P450-containing electron transport chain"/>
    <property type="evidence" value="ECO:0007669"/>
    <property type="project" value="InterPro"/>
</dbReference>
<keyword evidence="4" id="KW-0408">Iron</keyword>
<evidence type="ECO:0000313" key="8">
    <source>
        <dbReference type="EMBL" id="KRR29614.1"/>
    </source>
</evidence>
<dbReference type="InterPro" id="IPR001055">
    <property type="entry name" value="Adrenodoxin-like"/>
</dbReference>
<keyword evidence="2" id="KW-0001">2Fe-2S</keyword>
<feature type="domain" description="2Fe-2S ferredoxin-type" evidence="7">
    <location>
        <begin position="1"/>
        <end position="103"/>
    </location>
</feature>
<dbReference type="SUPFAM" id="SSF54292">
    <property type="entry name" value="2Fe-2S ferredoxin-like"/>
    <property type="match status" value="1"/>
</dbReference>
<reference evidence="8 9" key="1">
    <citation type="submission" date="2014-03" db="EMBL/GenBank/DDBJ databases">
        <title>Bradyrhizobium valentinum sp. nov., isolated from effective nodules of Lupinus mariae-josephae, a lupine endemic of basic-lime soils in Eastern Spain.</title>
        <authorList>
            <person name="Duran D."/>
            <person name="Rey L."/>
            <person name="Navarro A."/>
            <person name="Busquets A."/>
            <person name="Imperial J."/>
            <person name="Ruiz-Argueso T."/>
        </authorList>
    </citation>
    <scope>NUCLEOTIDE SEQUENCE [LARGE SCALE GENOMIC DNA]</scope>
    <source>
        <strain evidence="8 9">Ro19</strain>
    </source>
</reference>
<dbReference type="OrthoDB" id="9799640at2"/>
<dbReference type="AlphaFoldDB" id="A0A0R3NBS2"/>
<dbReference type="GO" id="GO:0046872">
    <property type="term" value="F:metal ion binding"/>
    <property type="evidence" value="ECO:0007669"/>
    <property type="project" value="UniProtKB-KW"/>
</dbReference>
<dbReference type="EMBL" id="LLYA01000020">
    <property type="protein sequence ID" value="KRR29614.1"/>
    <property type="molecule type" value="Genomic_DNA"/>
</dbReference>
<dbReference type="PANTHER" id="PTHR23426:SF65">
    <property type="entry name" value="FERREDOXIN-2, MITOCHONDRIAL"/>
    <property type="match status" value="1"/>
</dbReference>
<dbReference type="CDD" id="cd00207">
    <property type="entry name" value="fer2"/>
    <property type="match status" value="1"/>
</dbReference>
<evidence type="ECO:0000259" key="7">
    <source>
        <dbReference type="PROSITE" id="PS51085"/>
    </source>
</evidence>
<dbReference type="InterPro" id="IPR036010">
    <property type="entry name" value="2Fe-2S_ferredoxin-like_sf"/>
</dbReference>
<dbReference type="InterPro" id="IPR001041">
    <property type="entry name" value="2Fe-2S_ferredoxin-type"/>
</dbReference>
<dbReference type="Proteomes" id="UP000052023">
    <property type="component" value="Unassembled WGS sequence"/>
</dbReference>
<evidence type="ECO:0000256" key="5">
    <source>
        <dbReference type="ARBA" id="ARBA00023014"/>
    </source>
</evidence>
<dbReference type="PRINTS" id="PR00355">
    <property type="entry name" value="ADRENODOXIN"/>
</dbReference>
<protein>
    <recommendedName>
        <fullName evidence="7">2Fe-2S ferredoxin-type domain-containing protein</fullName>
    </recommendedName>
</protein>
<keyword evidence="3" id="KW-0479">Metal-binding</keyword>
<evidence type="ECO:0000256" key="4">
    <source>
        <dbReference type="ARBA" id="ARBA00023004"/>
    </source>
</evidence>
<evidence type="ECO:0000256" key="1">
    <source>
        <dbReference type="ARBA" id="ARBA00010914"/>
    </source>
</evidence>
<evidence type="ECO:0000256" key="3">
    <source>
        <dbReference type="ARBA" id="ARBA00022723"/>
    </source>
</evidence>
<sequence>MKVLVYDQDGKLVELNELSSQTLMEAIRDAGLNLTGQCGGCMSCGTCHVYIDHRWWTELEPASETEDAMLDVVEDRRENSRLSCQIKLTEELDGLTVTLALNSGFV</sequence>
<dbReference type="PROSITE" id="PS51085">
    <property type="entry name" value="2FE2S_FER_2"/>
    <property type="match status" value="1"/>
</dbReference>
<dbReference type="RefSeq" id="WP_057841915.1">
    <property type="nucleotide sequence ID" value="NZ_LLYA01000020.1"/>
</dbReference>
<dbReference type="InterPro" id="IPR012675">
    <property type="entry name" value="Beta-grasp_dom_sf"/>
</dbReference>
<evidence type="ECO:0000256" key="2">
    <source>
        <dbReference type="ARBA" id="ARBA00022714"/>
    </source>
</evidence>
<gene>
    <name evidence="8" type="ORF">CQ13_38465</name>
</gene>
<keyword evidence="9" id="KW-1185">Reference proteome</keyword>
<organism evidence="8 9">
    <name type="scientific">Bradyrhizobium retamae</name>
    <dbReference type="NCBI Taxonomy" id="1300035"/>
    <lineage>
        <taxon>Bacteria</taxon>
        <taxon>Pseudomonadati</taxon>
        <taxon>Pseudomonadota</taxon>
        <taxon>Alphaproteobacteria</taxon>
        <taxon>Hyphomicrobiales</taxon>
        <taxon>Nitrobacteraceae</taxon>
        <taxon>Bradyrhizobium</taxon>
    </lineage>
</organism>
<evidence type="ECO:0000313" key="9">
    <source>
        <dbReference type="Proteomes" id="UP000052023"/>
    </source>
</evidence>
<dbReference type="Gene3D" id="3.10.20.30">
    <property type="match status" value="1"/>
</dbReference>
<name>A0A0R3NBS2_9BRAD</name>
<comment type="similarity">
    <text evidence="1">Belongs to the adrenodoxin/putidaredoxin family.</text>
</comment>
<dbReference type="Pfam" id="PF00111">
    <property type="entry name" value="Fer2"/>
    <property type="match status" value="1"/>
</dbReference>